<evidence type="ECO:0000313" key="2">
    <source>
        <dbReference type="Proteomes" id="UP001519290"/>
    </source>
</evidence>
<dbReference type="PANTHER" id="PTHR37316:SF3">
    <property type="entry name" value="TEICHOIC ACID GLYCEROL-PHOSPHATE TRANSFERASE"/>
    <property type="match status" value="1"/>
</dbReference>
<dbReference type="Pfam" id="PF04464">
    <property type="entry name" value="Glyphos_transf"/>
    <property type="match status" value="1"/>
</dbReference>
<proteinExistence type="predicted"/>
<dbReference type="PANTHER" id="PTHR37316">
    <property type="entry name" value="TEICHOIC ACID GLYCEROL-PHOSPHATE PRIMASE"/>
    <property type="match status" value="1"/>
</dbReference>
<dbReference type="InterPro" id="IPR051612">
    <property type="entry name" value="Teichoic_Acid_Biosynth"/>
</dbReference>
<reference evidence="1 2" key="1">
    <citation type="submission" date="2021-03" db="EMBL/GenBank/DDBJ databases">
        <title>Sequencing the genomes of 1000 actinobacteria strains.</title>
        <authorList>
            <person name="Klenk H.-P."/>
        </authorList>
    </citation>
    <scope>NUCLEOTIDE SEQUENCE [LARGE SCALE GENOMIC DNA]</scope>
    <source>
        <strain evidence="1 2">DSM 14566</strain>
    </source>
</reference>
<name>A0ABS4WVH0_9MICO</name>
<gene>
    <name evidence="1" type="ORF">JOF43_000157</name>
</gene>
<dbReference type="InterPro" id="IPR007554">
    <property type="entry name" value="Glycerophosphate_synth"/>
</dbReference>
<dbReference type="Proteomes" id="UP001519290">
    <property type="component" value="Unassembled WGS sequence"/>
</dbReference>
<evidence type="ECO:0000313" key="1">
    <source>
        <dbReference type="EMBL" id="MBP2380200.1"/>
    </source>
</evidence>
<accession>A0ABS4WVH0</accession>
<dbReference type="Gene3D" id="3.40.50.12580">
    <property type="match status" value="1"/>
</dbReference>
<dbReference type="EMBL" id="JAGIOD010000001">
    <property type="protein sequence ID" value="MBP2380200.1"/>
    <property type="molecule type" value="Genomic_DNA"/>
</dbReference>
<keyword evidence="2" id="KW-1185">Reference proteome</keyword>
<sequence length="671" mass="77638">MRADPLLLTVVLECTGELDREGGTYRRLLNARLKHEDQYALRVHDEELDTASIRALCDEIDSTYVVFVRSTHEVSATYLSTLLQHLQNRTVYLAEPTLFTGALPKNIAKNAVSAYARDTDVYGIAYNTSRLRDFLDAEYDLDRSALYIAYRLYWSINRVAPLEVGYSIASDTKAAIGLQLDCGVARLLPLLTNAAPTMRTYILRFLVLYLRGLRESQDSDVPLAHVRELIRMFCLTDILDQSRTLQPFETAWIQWIDDSSHDRHLYKRLSTADNYLVFALGEGRLEADIELYRCRFGEDIVQIGKSYLSTSLRPGLHNPKVVDFYRRPITPRSTILFFDRPMQADDNAEHLYSYFRDHYPEYSDIYFALNPKSPDWPRLEEEGFRLVPMFSAEFRKLFVQSDLVVSSQIYNLKHQGKSLVNSRFVYLQHGIQLNDMSDWVLSKHFDVFVATGKLEADYLGALAPVETLNSGLPRLESLRRTRTEQRRLLFMPTWRFNLHQHSSGTFTKSVYYQAIDAVLTDRSLLCFLEEQDLTLEVKLHPNVEKRAHLFHFSDRVVHSSMSYREAFRSAEFVFTDYSSAVLDAAFINTPIAYYQWDADEFFEDQPYESRLDYTTQGLGPTFFDHSGIIDHIVSGRYLEPDPTSDARREIFFEGVDPTRICETIVERMLSL</sequence>
<protein>
    <submittedName>
        <fullName evidence="1">CDP-glycerol glycerophosphotransferase (TagB/SpsB family)</fullName>
    </submittedName>
</protein>
<comment type="caution">
    <text evidence="1">The sequence shown here is derived from an EMBL/GenBank/DDBJ whole genome shotgun (WGS) entry which is preliminary data.</text>
</comment>
<organism evidence="1 2">
    <name type="scientific">Brachybacterium sacelli</name>
    <dbReference type="NCBI Taxonomy" id="173364"/>
    <lineage>
        <taxon>Bacteria</taxon>
        <taxon>Bacillati</taxon>
        <taxon>Actinomycetota</taxon>
        <taxon>Actinomycetes</taxon>
        <taxon>Micrococcales</taxon>
        <taxon>Dermabacteraceae</taxon>
        <taxon>Brachybacterium</taxon>
    </lineage>
</organism>
<dbReference type="InterPro" id="IPR043148">
    <property type="entry name" value="TagF_C"/>
</dbReference>
<dbReference type="RefSeq" id="WP_209897898.1">
    <property type="nucleotide sequence ID" value="NZ_BAAAJW010000006.1"/>
</dbReference>